<comment type="caution">
    <text evidence="4">The sequence shown here is derived from an EMBL/GenBank/DDBJ whole genome shotgun (WGS) entry which is preliminary data.</text>
</comment>
<protein>
    <recommendedName>
        <fullName evidence="3">DNA helicase DnaB-like N-terminal domain-containing protein</fullName>
    </recommendedName>
</protein>
<evidence type="ECO:0000256" key="1">
    <source>
        <dbReference type="ARBA" id="ARBA00022705"/>
    </source>
</evidence>
<dbReference type="EMBL" id="BAABCJ010000001">
    <property type="protein sequence ID" value="GAA3699011.1"/>
    <property type="molecule type" value="Genomic_DNA"/>
</dbReference>
<gene>
    <name evidence="4" type="ORF">GCM10022377_10020</name>
</gene>
<evidence type="ECO:0000313" key="5">
    <source>
        <dbReference type="Proteomes" id="UP001501536"/>
    </source>
</evidence>
<dbReference type="InterPro" id="IPR036185">
    <property type="entry name" value="DNA_heli_DnaB-like_N_sf"/>
</dbReference>
<feature type="domain" description="DNA helicase DnaB-like N-terminal" evidence="3">
    <location>
        <begin position="6"/>
        <end position="96"/>
    </location>
</feature>
<dbReference type="SUPFAM" id="SSF52540">
    <property type="entry name" value="P-loop containing nucleoside triphosphate hydrolases"/>
    <property type="match status" value="1"/>
</dbReference>
<accession>A0ABP7D4F0</accession>
<dbReference type="Gene3D" id="1.10.860.10">
    <property type="entry name" value="DNAb Helicase, Chain A"/>
    <property type="match status" value="1"/>
</dbReference>
<keyword evidence="2" id="KW-0238">DNA-binding</keyword>
<keyword evidence="1" id="KW-0235">DNA replication</keyword>
<evidence type="ECO:0000313" key="4">
    <source>
        <dbReference type="EMBL" id="GAA3699011.1"/>
    </source>
</evidence>
<dbReference type="PANTHER" id="PTHR30153">
    <property type="entry name" value="REPLICATIVE DNA HELICASE DNAB"/>
    <property type="match status" value="1"/>
</dbReference>
<evidence type="ECO:0000259" key="3">
    <source>
        <dbReference type="Pfam" id="PF00772"/>
    </source>
</evidence>
<dbReference type="Pfam" id="PF13481">
    <property type="entry name" value="AAA_25"/>
    <property type="match status" value="1"/>
</dbReference>
<sequence>MTPDEYVLGGCLLSPDAIPFASNQLEPGDFAEPRHEIVFRAMVALKKAGQPVEPFTVFSRAIELGARGLEITHLHFWLSGVGSAQSVEHYAREVKEQATRRRLSRAGASFHRDVTDPSVPAAETVALMLERLQAIRDNSTNPELIAKSLGQILDLEDTEADWVIPGLFERGDRLIVTGYEGLGKTTWIRQMAICAAAGINPVTLDHLRSPVRGLVVDVENSEKQWKRETFGMAAKAASHGLESPRDNLHIHCGGRMDLRRDKDLGLVHRLVDEHRPEILFIGPIYRLVPTGINSDEEAAPLIAALDTLRDRGLVLVMEAHAPKGQMGERNLAPRGSAALMGWPEFGFGLAPSEEGAEIKRWRADRDRKRLWPTQLWKGGPFPWTADNVHPETRRRYYGGNP</sequence>
<dbReference type="InterPro" id="IPR027417">
    <property type="entry name" value="P-loop_NTPase"/>
</dbReference>
<dbReference type="Proteomes" id="UP001501536">
    <property type="component" value="Unassembled WGS sequence"/>
</dbReference>
<dbReference type="Gene3D" id="3.40.50.300">
    <property type="entry name" value="P-loop containing nucleotide triphosphate hydrolases"/>
    <property type="match status" value="1"/>
</dbReference>
<dbReference type="InterPro" id="IPR016136">
    <property type="entry name" value="DNA_helicase_N/primase_C"/>
</dbReference>
<dbReference type="PANTHER" id="PTHR30153:SF2">
    <property type="entry name" value="REPLICATIVE DNA HELICASE"/>
    <property type="match status" value="1"/>
</dbReference>
<dbReference type="Pfam" id="PF00772">
    <property type="entry name" value="DnaB"/>
    <property type="match status" value="1"/>
</dbReference>
<proteinExistence type="predicted"/>
<organism evidence="4 5">
    <name type="scientific">Zhihengliuella alba</name>
    <dbReference type="NCBI Taxonomy" id="547018"/>
    <lineage>
        <taxon>Bacteria</taxon>
        <taxon>Bacillati</taxon>
        <taxon>Actinomycetota</taxon>
        <taxon>Actinomycetes</taxon>
        <taxon>Micrococcales</taxon>
        <taxon>Micrococcaceae</taxon>
        <taxon>Zhihengliuella</taxon>
    </lineage>
</organism>
<keyword evidence="5" id="KW-1185">Reference proteome</keyword>
<dbReference type="SUPFAM" id="SSF48024">
    <property type="entry name" value="N-terminal domain of DnaB helicase"/>
    <property type="match status" value="1"/>
</dbReference>
<evidence type="ECO:0000256" key="2">
    <source>
        <dbReference type="ARBA" id="ARBA00023125"/>
    </source>
</evidence>
<dbReference type="InterPro" id="IPR007693">
    <property type="entry name" value="DNA_helicase_DnaB-like_N"/>
</dbReference>
<name>A0ABP7D4F0_9MICC</name>
<reference evidence="5" key="1">
    <citation type="journal article" date="2019" name="Int. J. Syst. Evol. Microbiol.">
        <title>The Global Catalogue of Microorganisms (GCM) 10K type strain sequencing project: providing services to taxonomists for standard genome sequencing and annotation.</title>
        <authorList>
            <consortium name="The Broad Institute Genomics Platform"/>
            <consortium name="The Broad Institute Genome Sequencing Center for Infectious Disease"/>
            <person name="Wu L."/>
            <person name="Ma J."/>
        </authorList>
    </citation>
    <scope>NUCLEOTIDE SEQUENCE [LARGE SCALE GENOMIC DNA]</scope>
    <source>
        <strain evidence="5">JCM 16961</strain>
    </source>
</reference>